<feature type="transmembrane region" description="Helical" evidence="2">
    <location>
        <begin position="35"/>
        <end position="55"/>
    </location>
</feature>
<gene>
    <name evidence="4" type="ORF">C7M71_010500</name>
</gene>
<dbReference type="InterPro" id="IPR025646">
    <property type="entry name" value="DUF4350"/>
</dbReference>
<dbReference type="Pfam" id="PF14258">
    <property type="entry name" value="DUF4350"/>
    <property type="match status" value="1"/>
</dbReference>
<dbReference type="OrthoDB" id="5241668at2"/>
<evidence type="ECO:0000313" key="5">
    <source>
        <dbReference type="Proteomes" id="UP000249340"/>
    </source>
</evidence>
<organism evidence="4 5">
    <name type="scientific">Peterkaempfera bronchialis</name>
    <dbReference type="NCBI Taxonomy" id="2126346"/>
    <lineage>
        <taxon>Bacteria</taxon>
        <taxon>Bacillati</taxon>
        <taxon>Actinomycetota</taxon>
        <taxon>Actinomycetes</taxon>
        <taxon>Kitasatosporales</taxon>
        <taxon>Streptomycetaceae</taxon>
        <taxon>Peterkaempfera</taxon>
    </lineage>
</organism>
<dbReference type="EMBL" id="CP031264">
    <property type="protein sequence ID" value="AXI77802.1"/>
    <property type="molecule type" value="Genomic_DNA"/>
</dbReference>
<sequence>MTSTAPTSPAPTAPAPTAPASTSLAPTAARLWQRWRGLTAAALVLVLGGLLYAGLRGDTRYPPLDPRSAAHDGARAITRLLERQGVAVDTAPGAGRALDDGRPTTVLLTGAETLTRRQLQELGRTVHTGGGRIVLLAPGPAELAVLAPGTRIAGPGGNDDDAPMVPSASAAPGCALPEARRAGTAELGGLLYNPAARAQGCYPRLGMPALVWSPEGAGDTVVLGSGRFLTNDRLDDDGNAALALGLLGAHQRLVWYLPDYDHSGASDGDQSLLSLLPAGWRWGLLQATVAALLAALWRARRLGPVVAENLPVVVRAAETTEGRARLYRRARARGRAADVLRAAARSRLGATLGLPTRPEPDPAALAAAVTARLPGDRTPAEVHALLYGAAPADDAALLRLADDLDTLERQVRQP</sequence>
<keyword evidence="2" id="KW-0812">Transmembrane</keyword>
<name>A0A345SVP7_9ACTN</name>
<keyword evidence="2" id="KW-0472">Membrane</keyword>
<feature type="compositionally biased region" description="Pro residues" evidence="1">
    <location>
        <begin position="8"/>
        <end position="17"/>
    </location>
</feature>
<dbReference type="AlphaFoldDB" id="A0A345SVP7"/>
<feature type="region of interest" description="Disordered" evidence="1">
    <location>
        <begin position="1"/>
        <end position="22"/>
    </location>
</feature>
<evidence type="ECO:0000256" key="1">
    <source>
        <dbReference type="SAM" id="MobiDB-lite"/>
    </source>
</evidence>
<reference evidence="5" key="1">
    <citation type="submission" date="2018-07" db="EMBL/GenBank/DDBJ databases">
        <title>Streptacidiphilus bronchialis DSM 106435 chromosome.</title>
        <authorList>
            <person name="Batra D."/>
            <person name="Gulvik C.A."/>
        </authorList>
    </citation>
    <scope>NUCLEOTIDE SEQUENCE [LARGE SCALE GENOMIC DNA]</scope>
    <source>
        <strain evidence="5">DSM 106435</strain>
    </source>
</reference>
<keyword evidence="5" id="KW-1185">Reference proteome</keyword>
<dbReference type="KEGG" id="stri:C7M71_010500"/>
<evidence type="ECO:0000259" key="3">
    <source>
        <dbReference type="Pfam" id="PF14258"/>
    </source>
</evidence>
<dbReference type="RefSeq" id="WP_114914311.1">
    <property type="nucleotide sequence ID" value="NZ_CP031264.1"/>
</dbReference>
<evidence type="ECO:0000256" key="2">
    <source>
        <dbReference type="SAM" id="Phobius"/>
    </source>
</evidence>
<proteinExistence type="predicted"/>
<protein>
    <submittedName>
        <fullName evidence="4">DUF4350 domain-containing protein</fullName>
    </submittedName>
</protein>
<accession>A0A345SVP7</accession>
<keyword evidence="2" id="KW-1133">Transmembrane helix</keyword>
<evidence type="ECO:0000313" key="4">
    <source>
        <dbReference type="EMBL" id="AXI77802.1"/>
    </source>
</evidence>
<dbReference type="Proteomes" id="UP000249340">
    <property type="component" value="Chromosome"/>
</dbReference>
<feature type="domain" description="DUF4350" evidence="3">
    <location>
        <begin position="67"/>
        <end position="247"/>
    </location>
</feature>